<evidence type="ECO:0000313" key="2">
    <source>
        <dbReference type="EMBL" id="PNH00349.1"/>
    </source>
</evidence>
<dbReference type="GO" id="GO:0016579">
    <property type="term" value="P:protein deubiquitination"/>
    <property type="evidence" value="ECO:0007669"/>
    <property type="project" value="TreeGrafter"/>
</dbReference>
<feature type="compositionally biased region" description="Basic and acidic residues" evidence="1">
    <location>
        <begin position="1"/>
        <end position="16"/>
    </location>
</feature>
<dbReference type="Proteomes" id="UP000236333">
    <property type="component" value="Unassembled WGS sequence"/>
</dbReference>
<feature type="non-terminal residue" evidence="2">
    <location>
        <position position="288"/>
    </location>
</feature>
<organism evidence="2 3">
    <name type="scientific">Tetrabaena socialis</name>
    <dbReference type="NCBI Taxonomy" id="47790"/>
    <lineage>
        <taxon>Eukaryota</taxon>
        <taxon>Viridiplantae</taxon>
        <taxon>Chlorophyta</taxon>
        <taxon>core chlorophytes</taxon>
        <taxon>Chlorophyceae</taxon>
        <taxon>CS clade</taxon>
        <taxon>Chlamydomonadales</taxon>
        <taxon>Tetrabaenaceae</taxon>
        <taxon>Tetrabaena</taxon>
    </lineage>
</organism>
<dbReference type="EMBL" id="PGGS01001478">
    <property type="protein sequence ID" value="PNH00349.1"/>
    <property type="molecule type" value="Genomic_DNA"/>
</dbReference>
<gene>
    <name evidence="2" type="ORF">TSOC_013834</name>
</gene>
<comment type="caution">
    <text evidence="2">The sequence shown here is derived from an EMBL/GenBank/DDBJ whole genome shotgun (WGS) entry which is preliminary data.</text>
</comment>
<sequence length="288" mass="32462">MTTARYERETDGEKRWPPTPHSANTAIYHERQVRQHCQIHAINNLLGYRLLDYQHVLQYCNAVQGTLQGPTGAYRTWSRAYNSQSGFYATPRVNHYMRHNTRVEGTDCPYIATMGIGYTIALGSDRETILASIASTHLGAGALSLGFTLQGGGQALAVRRIGDLWYHIDSQRGRPIEMWPPTPHSANTAIYHERQVRQHCQIHAINNLLGYRLLDYQHVLQYCNAVQGTLQGPTGAYRTWSRAYNSQSGFYATPLVNHYMRHNTRVEGTDCPYIATMGIGYTIALGSD</sequence>
<dbReference type="GO" id="GO:0004843">
    <property type="term" value="F:cysteine-type deubiquitinase activity"/>
    <property type="evidence" value="ECO:0007669"/>
    <property type="project" value="InterPro"/>
</dbReference>
<keyword evidence="3" id="KW-1185">Reference proteome</keyword>
<protein>
    <submittedName>
        <fullName evidence="2">Uncharacterized protein</fullName>
    </submittedName>
</protein>
<proteinExistence type="predicted"/>
<name>A0A2J7ZJA4_9CHLO</name>
<evidence type="ECO:0000313" key="3">
    <source>
        <dbReference type="Proteomes" id="UP000236333"/>
    </source>
</evidence>
<dbReference type="PANTHER" id="PTHR13291">
    <property type="entry name" value="JOSEPHIN 1, 2"/>
    <property type="match status" value="1"/>
</dbReference>
<feature type="region of interest" description="Disordered" evidence="1">
    <location>
        <begin position="1"/>
        <end position="23"/>
    </location>
</feature>
<reference evidence="2 3" key="1">
    <citation type="journal article" date="2017" name="Mol. Biol. Evol.">
        <title>The 4-celled Tetrabaena socialis nuclear genome reveals the essential components for genetic control of cell number at the origin of multicellularity in the volvocine lineage.</title>
        <authorList>
            <person name="Featherston J."/>
            <person name="Arakaki Y."/>
            <person name="Hanschen E.R."/>
            <person name="Ferris P.J."/>
            <person name="Michod R.E."/>
            <person name="Olson B.J.S.C."/>
            <person name="Nozaki H."/>
            <person name="Durand P.M."/>
        </authorList>
    </citation>
    <scope>NUCLEOTIDE SEQUENCE [LARGE SCALE GENOMIC DNA]</scope>
    <source>
        <strain evidence="2 3">NIES-571</strain>
    </source>
</reference>
<dbReference type="PANTHER" id="PTHR13291:SF0">
    <property type="entry name" value="JOSEPHIN-LIKE PROTEIN"/>
    <property type="match status" value="1"/>
</dbReference>
<dbReference type="OrthoDB" id="422700at2759"/>
<accession>A0A2J7ZJA4</accession>
<evidence type="ECO:0000256" key="1">
    <source>
        <dbReference type="SAM" id="MobiDB-lite"/>
    </source>
</evidence>
<dbReference type="InterPro" id="IPR040053">
    <property type="entry name" value="JOSD1/2"/>
</dbReference>
<dbReference type="AlphaFoldDB" id="A0A2J7ZJA4"/>